<name>A0A1B6Q7I7_SORBI</name>
<gene>
    <name evidence="1" type="ORF">SORBI_3003G385700</name>
</gene>
<accession>A0A1B6Q7I7</accession>
<reference evidence="2" key="2">
    <citation type="journal article" date="2018" name="Plant J.">
        <title>The Sorghum bicolor reference genome: improved assembly, gene annotations, a transcriptome atlas, and signatures of genome organization.</title>
        <authorList>
            <person name="McCormick R.F."/>
            <person name="Truong S.K."/>
            <person name="Sreedasyam A."/>
            <person name="Jenkins J."/>
            <person name="Shu S."/>
            <person name="Sims D."/>
            <person name="Kennedy M."/>
            <person name="Amirebrahimi M."/>
            <person name="Weers B.D."/>
            <person name="McKinley B."/>
            <person name="Mattison A."/>
            <person name="Morishige D.T."/>
            <person name="Grimwood J."/>
            <person name="Schmutz J."/>
            <person name="Mullet J.E."/>
        </authorList>
    </citation>
    <scope>NUCLEOTIDE SEQUENCE [LARGE SCALE GENOMIC DNA]</scope>
    <source>
        <strain evidence="2">cv. BTx623</strain>
    </source>
</reference>
<protein>
    <submittedName>
        <fullName evidence="1">Uncharacterized protein</fullName>
    </submittedName>
</protein>
<sequence>MATTLLFLSQYSRKGFSKPARGQQSFASSIPSEHEVDRHYNNRVMSTECSMHPYIFPAITAHLLSDRIYN</sequence>
<evidence type="ECO:0000313" key="2">
    <source>
        <dbReference type="Proteomes" id="UP000000768"/>
    </source>
</evidence>
<dbReference type="Proteomes" id="UP000000768">
    <property type="component" value="Chromosome 3"/>
</dbReference>
<dbReference type="InParanoid" id="A0A1B6Q7I7"/>
<reference evidence="1 2" key="1">
    <citation type="journal article" date="2009" name="Nature">
        <title>The Sorghum bicolor genome and the diversification of grasses.</title>
        <authorList>
            <person name="Paterson A.H."/>
            <person name="Bowers J.E."/>
            <person name="Bruggmann R."/>
            <person name="Dubchak I."/>
            <person name="Grimwood J."/>
            <person name="Gundlach H."/>
            <person name="Haberer G."/>
            <person name="Hellsten U."/>
            <person name="Mitros T."/>
            <person name="Poliakov A."/>
            <person name="Schmutz J."/>
            <person name="Spannagl M."/>
            <person name="Tang H."/>
            <person name="Wang X."/>
            <person name="Wicker T."/>
            <person name="Bharti A.K."/>
            <person name="Chapman J."/>
            <person name="Feltus F.A."/>
            <person name="Gowik U."/>
            <person name="Grigoriev I.V."/>
            <person name="Lyons E."/>
            <person name="Maher C.A."/>
            <person name="Martis M."/>
            <person name="Narechania A."/>
            <person name="Otillar R.P."/>
            <person name="Penning B.W."/>
            <person name="Salamov A.A."/>
            <person name="Wang Y."/>
            <person name="Zhang L."/>
            <person name="Carpita N.C."/>
            <person name="Freeling M."/>
            <person name="Gingle A.R."/>
            <person name="Hash C.T."/>
            <person name="Keller B."/>
            <person name="Klein P."/>
            <person name="Kresovich S."/>
            <person name="McCann M.C."/>
            <person name="Ming R."/>
            <person name="Peterson D.G."/>
            <person name="Mehboob-ur-Rahman"/>
            <person name="Ware D."/>
            <person name="Westhoff P."/>
            <person name="Mayer K.F."/>
            <person name="Messing J."/>
            <person name="Rokhsar D.S."/>
        </authorList>
    </citation>
    <scope>NUCLEOTIDE SEQUENCE [LARGE SCALE GENOMIC DNA]</scope>
    <source>
        <strain evidence="2">cv. BTx623</strain>
    </source>
</reference>
<dbReference type="AlphaFoldDB" id="A0A1B6Q7I7"/>
<proteinExistence type="predicted"/>
<dbReference type="Gramene" id="KXG33880">
    <property type="protein sequence ID" value="KXG33880"/>
    <property type="gene ID" value="SORBI_3003G385700"/>
</dbReference>
<dbReference type="EMBL" id="CM000762">
    <property type="protein sequence ID" value="KXG33880.1"/>
    <property type="molecule type" value="Genomic_DNA"/>
</dbReference>
<organism evidence="1 2">
    <name type="scientific">Sorghum bicolor</name>
    <name type="common">Sorghum</name>
    <name type="synonym">Sorghum vulgare</name>
    <dbReference type="NCBI Taxonomy" id="4558"/>
    <lineage>
        <taxon>Eukaryota</taxon>
        <taxon>Viridiplantae</taxon>
        <taxon>Streptophyta</taxon>
        <taxon>Embryophyta</taxon>
        <taxon>Tracheophyta</taxon>
        <taxon>Spermatophyta</taxon>
        <taxon>Magnoliopsida</taxon>
        <taxon>Liliopsida</taxon>
        <taxon>Poales</taxon>
        <taxon>Poaceae</taxon>
        <taxon>PACMAD clade</taxon>
        <taxon>Panicoideae</taxon>
        <taxon>Andropogonodae</taxon>
        <taxon>Andropogoneae</taxon>
        <taxon>Sorghinae</taxon>
        <taxon>Sorghum</taxon>
    </lineage>
</organism>
<evidence type="ECO:0000313" key="1">
    <source>
        <dbReference type="EMBL" id="KXG33880.1"/>
    </source>
</evidence>
<keyword evidence="2" id="KW-1185">Reference proteome</keyword>